<protein>
    <recommendedName>
        <fullName evidence="4 10">Transketolase</fullName>
        <ecNumber evidence="3 10">2.2.1.1</ecNumber>
    </recommendedName>
</protein>
<dbReference type="GO" id="GO:0000287">
    <property type="term" value="F:magnesium ion binding"/>
    <property type="evidence" value="ECO:0007669"/>
    <property type="project" value="UniProtKB-ARBA"/>
</dbReference>
<dbReference type="Proteomes" id="UP000269542">
    <property type="component" value="Chromosome"/>
</dbReference>
<feature type="binding site" evidence="13">
    <location>
        <position position="276"/>
    </location>
    <ligand>
        <name>thiamine diphosphate</name>
        <dbReference type="ChEBI" id="CHEBI:58937"/>
    </ligand>
</feature>
<feature type="binding site" evidence="12">
    <location>
        <position position="398"/>
    </location>
    <ligand>
        <name>substrate</name>
    </ligand>
</feature>
<dbReference type="SUPFAM" id="SSF52518">
    <property type="entry name" value="Thiamin diphosphate-binding fold (THDP-binding)"/>
    <property type="match status" value="2"/>
</dbReference>
<feature type="binding site" evidence="13">
    <location>
        <position position="165"/>
    </location>
    <ligand>
        <name>thiamine diphosphate</name>
        <dbReference type="ChEBI" id="CHEBI:58937"/>
    </ligand>
</feature>
<dbReference type="SUPFAM" id="SSF52922">
    <property type="entry name" value="TK C-terminal domain-like"/>
    <property type="match status" value="1"/>
</dbReference>
<dbReference type="FunFam" id="3.40.50.970:FF:000003">
    <property type="entry name" value="Transketolase"/>
    <property type="match status" value="1"/>
</dbReference>
<dbReference type="RefSeq" id="WP_126415619.1">
    <property type="nucleotide sequence ID" value="NZ_LR134476.1"/>
</dbReference>
<dbReference type="AlphaFoldDB" id="A0A448PC50"/>
<accession>A0A448PC50</accession>
<evidence type="ECO:0000256" key="7">
    <source>
        <dbReference type="ARBA" id="ARBA00022842"/>
    </source>
</evidence>
<feature type="binding site" evidence="12">
    <location>
        <position position="484"/>
    </location>
    <ligand>
        <name>substrate</name>
    </ligand>
</feature>
<keyword evidence="6 14" id="KW-0479">Metal-binding</keyword>
<feature type="binding site" evidence="12">
    <location>
        <position position="371"/>
    </location>
    <ligand>
        <name>substrate</name>
    </ligand>
</feature>
<evidence type="ECO:0000256" key="15">
    <source>
        <dbReference type="PIRSR" id="PIRSR605478-5"/>
    </source>
</evidence>
<dbReference type="KEGG" id="tbw:NCTC13354_00089"/>
<dbReference type="InterPro" id="IPR049557">
    <property type="entry name" value="Transketolase_CS"/>
</dbReference>
<gene>
    <name evidence="17" type="primary">tkt</name>
    <name evidence="17" type="ORF">NCTC13354_00089</name>
</gene>
<keyword evidence="5 17" id="KW-0808">Transferase</keyword>
<dbReference type="Gene3D" id="3.40.50.970">
    <property type="match status" value="2"/>
</dbReference>
<feature type="binding site" evidence="13">
    <location>
        <position position="72"/>
    </location>
    <ligand>
        <name>thiamine diphosphate</name>
        <dbReference type="ChEBI" id="CHEBI:58937"/>
    </ligand>
</feature>
<dbReference type="GO" id="GO:0004802">
    <property type="term" value="F:transketolase activity"/>
    <property type="evidence" value="ECO:0007669"/>
    <property type="project" value="UniProtKB-UniRule"/>
</dbReference>
<keyword evidence="7 14" id="KW-0460">Magnesium</keyword>
<dbReference type="PANTHER" id="PTHR43522:SF2">
    <property type="entry name" value="TRANSKETOLASE 1-RELATED"/>
    <property type="match status" value="1"/>
</dbReference>
<dbReference type="FunFam" id="3.40.50.970:FF:000004">
    <property type="entry name" value="Transketolase"/>
    <property type="match status" value="1"/>
</dbReference>
<keyword evidence="18" id="KW-1185">Reference proteome</keyword>
<feature type="binding site" evidence="12">
    <location>
        <position position="496"/>
    </location>
    <ligand>
        <name>substrate</name>
    </ligand>
</feature>
<dbReference type="CDD" id="cd07033">
    <property type="entry name" value="TPP_PYR_DXS_TK_like"/>
    <property type="match status" value="1"/>
</dbReference>
<dbReference type="GO" id="GO:0006098">
    <property type="term" value="P:pentose-phosphate shunt"/>
    <property type="evidence" value="ECO:0007669"/>
    <property type="project" value="TreeGrafter"/>
</dbReference>
<sequence>MTTFDWSALDQKAVDTARVLAADAVQKVGNGHPGAALSLAPAAYLLYQKVMRHDPADHEWLGRDRFILSAGHSSLTQYVQLFLAGAGLEMDDLKALRTEGSATPGHPEYRHTKGVEMTTGPLGQGFASAVGMAMASRRAHGLYDPDTPDGESIFDNHVYCIVGDGCIQEGITAEASSLAGTQNLGNLIVIWDDNQISIEDDTSITFSEDVEKRYQAYGWHTQHVDWVNDGDYEEDVVALYDAIVKAQQVTDKPSLIRLSTIIAWPAPNAQNTGASHGSALGDAEIRATKEILGLDPDKTFHIDPEVLAHTRAQAAANASRYRSEWEAKADSWEKKNPQSKELLDRVLAGRLPEGWTENLPQFEAGESLATRAASGKVLNSLAEVLPELWGGSADLAGSNLTYMQGYESFMPVERSSKMFQGNKYGRNIHFGVREHAMAGIVNGITLHGLSRSYGATFFVFSDYMRPSIRLAALMKTPSIFILTHDSVGVGEDGPTHQPIEHLWSYRAIPNFDVVRPADANETAYAWRGILERTDRPAGLVLSRQNLPVFDRGEGGVASAEGVLRGGYVLADAEKIDVVIIATGSEVAVALEAREKLAEDGIGARVVSMPCVEWFYEQDADYRESVIPSHVKARVSVEAGLTFGWKGIVGDYGRTVGIDHYGESASGTYLLDKYGMNADNVANSARQSIKQTTSANDGETS</sequence>
<feature type="binding site" evidence="13">
    <location>
        <position position="194"/>
    </location>
    <ligand>
        <name>thiamine diphosphate</name>
        <dbReference type="ChEBI" id="CHEBI:58937"/>
    </ligand>
</feature>
<comment type="subunit">
    <text evidence="2">Homodimer.</text>
</comment>
<dbReference type="EMBL" id="LR134476">
    <property type="protein sequence ID" value="VEI12412.1"/>
    <property type="molecule type" value="Genomic_DNA"/>
</dbReference>
<dbReference type="InterPro" id="IPR055152">
    <property type="entry name" value="Transketolase-like_C_2"/>
</dbReference>
<feature type="site" description="Important for catalytic activity" evidence="15">
    <location>
        <position position="32"/>
    </location>
</feature>
<organism evidence="17 18">
    <name type="scientific">Trueperella bialowiezensis</name>
    <dbReference type="NCBI Taxonomy" id="312285"/>
    <lineage>
        <taxon>Bacteria</taxon>
        <taxon>Bacillati</taxon>
        <taxon>Actinomycetota</taxon>
        <taxon>Actinomycetes</taxon>
        <taxon>Actinomycetales</taxon>
        <taxon>Actinomycetaceae</taxon>
        <taxon>Trueperella</taxon>
    </lineage>
</organism>
<dbReference type="CDD" id="cd02012">
    <property type="entry name" value="TPP_TK"/>
    <property type="match status" value="1"/>
</dbReference>
<dbReference type="Pfam" id="PF22613">
    <property type="entry name" value="Transketolase_C_1"/>
    <property type="match status" value="1"/>
</dbReference>
<evidence type="ECO:0000313" key="17">
    <source>
        <dbReference type="EMBL" id="VEI12412.1"/>
    </source>
</evidence>
<evidence type="ECO:0000256" key="2">
    <source>
        <dbReference type="ARBA" id="ARBA00011738"/>
    </source>
</evidence>
<evidence type="ECO:0000256" key="4">
    <source>
        <dbReference type="ARBA" id="ARBA00016662"/>
    </source>
</evidence>
<comment type="similarity">
    <text evidence="1">Belongs to the transketolase family.</text>
</comment>
<feature type="binding site" evidence="12">
    <location>
        <position position="492"/>
    </location>
    <ligand>
        <name>substrate</name>
    </ligand>
</feature>
<evidence type="ECO:0000256" key="8">
    <source>
        <dbReference type="ARBA" id="ARBA00023052"/>
    </source>
</evidence>
<evidence type="ECO:0000256" key="11">
    <source>
        <dbReference type="PIRSR" id="PIRSR605478-1"/>
    </source>
</evidence>
<feature type="active site" description="Proton donor" evidence="11">
    <location>
        <position position="434"/>
    </location>
</feature>
<evidence type="ECO:0000259" key="16">
    <source>
        <dbReference type="SMART" id="SM00861"/>
    </source>
</evidence>
<proteinExistence type="inferred from homology"/>
<dbReference type="OrthoDB" id="8732661at2"/>
<feature type="binding site" evidence="12">
    <location>
        <position position="32"/>
    </location>
    <ligand>
        <name>substrate</name>
    </ligand>
</feature>
<dbReference type="FunFam" id="3.40.50.920:FF:000003">
    <property type="entry name" value="Transketolase"/>
    <property type="match status" value="1"/>
</dbReference>
<comment type="catalytic activity">
    <reaction evidence="9">
        <text>D-sedoheptulose 7-phosphate + D-glyceraldehyde 3-phosphate = aldehydo-D-ribose 5-phosphate + D-xylulose 5-phosphate</text>
        <dbReference type="Rhea" id="RHEA:10508"/>
        <dbReference type="ChEBI" id="CHEBI:57483"/>
        <dbReference type="ChEBI" id="CHEBI:57737"/>
        <dbReference type="ChEBI" id="CHEBI:58273"/>
        <dbReference type="ChEBI" id="CHEBI:59776"/>
        <dbReference type="EC" id="2.2.1.1"/>
    </reaction>
</comment>
<dbReference type="Pfam" id="PF02779">
    <property type="entry name" value="Transket_pyr"/>
    <property type="match status" value="1"/>
</dbReference>
<comment type="cofactor">
    <cofactor evidence="13">
        <name>thiamine diphosphate</name>
        <dbReference type="ChEBI" id="CHEBI:58937"/>
    </cofactor>
    <text evidence="13">Binds 1 thiamine pyrophosphate per subunit. During the reaction, the substrate forms a covalent intermediate with the cofactor.</text>
</comment>
<feature type="binding site" evidence="14">
    <location>
        <position position="194"/>
    </location>
    <ligand>
        <name>Mg(2+)</name>
        <dbReference type="ChEBI" id="CHEBI:18420"/>
    </ligand>
</feature>
<dbReference type="InterPro" id="IPR029061">
    <property type="entry name" value="THDP-binding"/>
</dbReference>
<feature type="binding site" evidence="13">
    <location>
        <position position="460"/>
    </location>
    <ligand>
        <name>thiamine diphosphate</name>
        <dbReference type="ChEBI" id="CHEBI:58937"/>
    </ligand>
</feature>
<dbReference type="GO" id="GO:0005829">
    <property type="term" value="C:cytosol"/>
    <property type="evidence" value="ECO:0007669"/>
    <property type="project" value="TreeGrafter"/>
</dbReference>
<feature type="site" description="Important for catalytic activity" evidence="15">
    <location>
        <position position="276"/>
    </location>
</feature>
<name>A0A448PC50_9ACTO</name>
<evidence type="ECO:0000256" key="12">
    <source>
        <dbReference type="PIRSR" id="PIRSR605478-2"/>
    </source>
</evidence>
<dbReference type="Pfam" id="PF00456">
    <property type="entry name" value="Transketolase_N"/>
    <property type="match status" value="1"/>
</dbReference>
<dbReference type="Gene3D" id="3.40.50.920">
    <property type="match status" value="1"/>
</dbReference>
<feature type="binding site" evidence="13">
    <location>
        <begin position="120"/>
        <end position="122"/>
    </location>
    <ligand>
        <name>thiamine diphosphate</name>
        <dbReference type="ChEBI" id="CHEBI:58937"/>
    </ligand>
</feature>
<comment type="cofactor">
    <cofactor evidence="14">
        <name>Mg(2+)</name>
        <dbReference type="ChEBI" id="CHEBI:18420"/>
    </cofactor>
    <text evidence="14">Binds 1 Mg(2+) ion per subunit. Can also utilize other divalent metal cations, such as Ca(2+), Mn(2+) and Co(2+).</text>
</comment>
<dbReference type="EC" id="2.2.1.1" evidence="3 10"/>
<evidence type="ECO:0000256" key="5">
    <source>
        <dbReference type="ARBA" id="ARBA00022679"/>
    </source>
</evidence>
<feature type="binding site" evidence="14">
    <location>
        <position position="164"/>
    </location>
    <ligand>
        <name>Mg(2+)</name>
        <dbReference type="ChEBI" id="CHEBI:18420"/>
    </ligand>
</feature>
<feature type="domain" description="Transketolase-like pyrimidine-binding" evidence="16">
    <location>
        <begin position="368"/>
        <end position="548"/>
    </location>
</feature>
<feature type="binding site" evidence="14">
    <location>
        <position position="196"/>
    </location>
    <ligand>
        <name>Mg(2+)</name>
        <dbReference type="ChEBI" id="CHEBI:18420"/>
    </ligand>
</feature>
<dbReference type="SMART" id="SM00861">
    <property type="entry name" value="Transket_pyr"/>
    <property type="match status" value="1"/>
</dbReference>
<dbReference type="NCBIfam" id="TIGR00232">
    <property type="entry name" value="tktlase_bact"/>
    <property type="match status" value="1"/>
</dbReference>
<dbReference type="InterPro" id="IPR033247">
    <property type="entry name" value="Transketolase_fam"/>
</dbReference>
<keyword evidence="8 13" id="KW-0786">Thiamine pyrophosphate</keyword>
<dbReference type="PROSITE" id="PS00801">
    <property type="entry name" value="TRANSKETOLASE_1"/>
    <property type="match status" value="1"/>
</dbReference>
<dbReference type="PANTHER" id="PTHR43522">
    <property type="entry name" value="TRANSKETOLASE"/>
    <property type="match status" value="1"/>
</dbReference>
<dbReference type="InterPro" id="IPR005474">
    <property type="entry name" value="Transketolase_N"/>
</dbReference>
<evidence type="ECO:0000256" key="1">
    <source>
        <dbReference type="ARBA" id="ARBA00007131"/>
    </source>
</evidence>
<evidence type="ECO:0000256" key="9">
    <source>
        <dbReference type="ARBA" id="ARBA00049473"/>
    </source>
</evidence>
<evidence type="ECO:0000256" key="3">
    <source>
        <dbReference type="ARBA" id="ARBA00013152"/>
    </source>
</evidence>
<feature type="binding site" evidence="12">
    <location>
        <position position="543"/>
    </location>
    <ligand>
        <name>substrate</name>
    </ligand>
</feature>
<feature type="binding site" evidence="12">
    <location>
        <position position="276"/>
    </location>
    <ligand>
        <name>substrate</name>
    </ligand>
</feature>
<dbReference type="InterPro" id="IPR009014">
    <property type="entry name" value="Transketo_C/PFOR_II"/>
</dbReference>
<evidence type="ECO:0000256" key="13">
    <source>
        <dbReference type="PIRSR" id="PIRSR605478-3"/>
    </source>
</evidence>
<evidence type="ECO:0000313" key="18">
    <source>
        <dbReference type="Proteomes" id="UP000269542"/>
    </source>
</evidence>
<evidence type="ECO:0000256" key="6">
    <source>
        <dbReference type="ARBA" id="ARBA00022723"/>
    </source>
</evidence>
<evidence type="ECO:0000256" key="10">
    <source>
        <dbReference type="NCBIfam" id="TIGR00232"/>
    </source>
</evidence>
<evidence type="ECO:0000256" key="14">
    <source>
        <dbReference type="PIRSR" id="PIRSR605478-4"/>
    </source>
</evidence>
<reference evidence="17 18" key="1">
    <citation type="submission" date="2018-12" db="EMBL/GenBank/DDBJ databases">
        <authorList>
            <consortium name="Pathogen Informatics"/>
        </authorList>
    </citation>
    <scope>NUCLEOTIDE SEQUENCE [LARGE SCALE GENOMIC DNA]</scope>
    <source>
        <strain evidence="17 18">NCTC13354</strain>
    </source>
</reference>
<dbReference type="InterPro" id="IPR005475">
    <property type="entry name" value="Transketolase-like_Pyr-bd"/>
</dbReference>
<dbReference type="InterPro" id="IPR005478">
    <property type="entry name" value="Transketolase_bac-like"/>
</dbReference>